<evidence type="ECO:0000259" key="7">
    <source>
        <dbReference type="Pfam" id="PF01958"/>
    </source>
</evidence>
<comment type="pathway">
    <text evidence="6">Cofactor biosynthesis; NAD(+) biosynthesis; iminoaspartate from L-aspartate (dehydrogenase route): step 1/1.</text>
</comment>
<evidence type="ECO:0000256" key="5">
    <source>
        <dbReference type="ARBA" id="ARBA00023027"/>
    </source>
</evidence>
<dbReference type="Gene3D" id="3.30.360.10">
    <property type="entry name" value="Dihydrodipicolinate Reductase, domain 2"/>
    <property type="match status" value="1"/>
</dbReference>
<evidence type="ECO:0000256" key="3">
    <source>
        <dbReference type="ARBA" id="ARBA00022857"/>
    </source>
</evidence>
<feature type="domain" description="Aspartate dehydrogenase" evidence="7">
    <location>
        <begin position="161"/>
        <end position="245"/>
    </location>
</feature>
<dbReference type="InterPro" id="IPR020626">
    <property type="entry name" value="Asp_DH_prok"/>
</dbReference>
<sequence>MKIGIIGTGNISTFLLDQVKENNDFDGEVVAIFGRNQEAGMQLSERFGVEFHMDFEKFLESPMDIVVEAATGEAVRLYAKDILGSDKDLIVSSVGAFSEIQFLDEISALTKKNGRHLYLPSGAIGGLDLLKSANALNGLKRVQITTRKSPASLGMDGDCPEEVLFEGSAREAIQRFPKNVNVALVLALASIGVERTRVRVIADPAIARNTHTIEAEGSFGNMHLKVENNPMPTNPKTSLLAALSILAALQNKEDSVKIGS</sequence>
<comment type="similarity">
    <text evidence="1 6">Belongs to the L-aspartate dehydrogenase family.</text>
</comment>
<dbReference type="InterPro" id="IPR022487">
    <property type="entry name" value="Asp_DH_arc"/>
</dbReference>
<proteinExistence type="inferred from homology"/>
<evidence type="ECO:0000259" key="8">
    <source>
        <dbReference type="Pfam" id="PF03447"/>
    </source>
</evidence>
<dbReference type="InterPro" id="IPR005106">
    <property type="entry name" value="Asp/hSer_DH_NAD-bd"/>
</dbReference>
<dbReference type="PIRSF" id="PIRSF005227">
    <property type="entry name" value="Asp_dh_NAD_syn"/>
    <property type="match status" value="1"/>
</dbReference>
<name>A0ABZ0KTA2_9BACL</name>
<keyword evidence="10" id="KW-1185">Reference proteome</keyword>
<comment type="catalytic activity">
    <reaction evidence="6">
        <text>L-aspartate + NAD(+) + H2O = oxaloacetate + NH4(+) + NADH + H(+)</text>
        <dbReference type="Rhea" id="RHEA:11788"/>
        <dbReference type="ChEBI" id="CHEBI:15377"/>
        <dbReference type="ChEBI" id="CHEBI:15378"/>
        <dbReference type="ChEBI" id="CHEBI:16452"/>
        <dbReference type="ChEBI" id="CHEBI:28938"/>
        <dbReference type="ChEBI" id="CHEBI:29991"/>
        <dbReference type="ChEBI" id="CHEBI:57540"/>
        <dbReference type="ChEBI" id="CHEBI:57945"/>
        <dbReference type="EC" id="1.4.1.21"/>
    </reaction>
</comment>
<keyword evidence="4 6" id="KW-0560">Oxidoreductase</keyword>
<keyword evidence="3 6" id="KW-0521">NADP</keyword>
<evidence type="ECO:0000256" key="2">
    <source>
        <dbReference type="ARBA" id="ARBA00022642"/>
    </source>
</evidence>
<dbReference type="SUPFAM" id="SSF55347">
    <property type="entry name" value="Glyceraldehyde-3-phosphate dehydrogenase-like, C-terminal domain"/>
    <property type="match status" value="1"/>
</dbReference>
<dbReference type="PANTHER" id="PTHR31873">
    <property type="entry name" value="L-ASPARTATE DEHYDROGENASE-RELATED"/>
    <property type="match status" value="1"/>
</dbReference>
<dbReference type="NCBIfam" id="NF009829">
    <property type="entry name" value="PRK13303.1-4"/>
    <property type="match status" value="1"/>
</dbReference>
<dbReference type="PANTHER" id="PTHR31873:SF6">
    <property type="entry name" value="ASPARTATE DEHYDROGENASE DOMAIN-CONTAINING PROTEIN"/>
    <property type="match status" value="1"/>
</dbReference>
<dbReference type="NCBIfam" id="TIGR03855">
    <property type="entry name" value="NAD_NadX"/>
    <property type="match status" value="1"/>
</dbReference>
<comment type="function">
    <text evidence="6">Specifically catalyzes the NAD or NADP-dependent dehydrogenation of L-aspartate to iminoaspartate.</text>
</comment>
<comment type="miscellaneous">
    <text evidence="6">The iminoaspartate product is unstable in aqueous solution and can decompose to oxaloacetate and ammonia.</text>
</comment>
<evidence type="ECO:0000256" key="4">
    <source>
        <dbReference type="ARBA" id="ARBA00023002"/>
    </source>
</evidence>
<dbReference type="Pfam" id="PF01958">
    <property type="entry name" value="Asp_DH_C"/>
    <property type="match status" value="1"/>
</dbReference>
<protein>
    <recommendedName>
        <fullName evidence="6">L-aspartate dehydrogenase</fullName>
        <ecNumber evidence="6">1.4.1.21</ecNumber>
    </recommendedName>
</protein>
<dbReference type="NCBIfam" id="NF009828">
    <property type="entry name" value="PRK13303.1-3"/>
    <property type="match status" value="1"/>
</dbReference>
<keyword evidence="2 6" id="KW-0662">Pyridine nucleotide biosynthesis</keyword>
<organism evidence="9 10">
    <name type="scientific">Sporosarcina jeotgali</name>
    <dbReference type="NCBI Taxonomy" id="3020056"/>
    <lineage>
        <taxon>Bacteria</taxon>
        <taxon>Bacillati</taxon>
        <taxon>Bacillota</taxon>
        <taxon>Bacilli</taxon>
        <taxon>Bacillales</taxon>
        <taxon>Caryophanaceae</taxon>
        <taxon>Sporosarcina</taxon>
    </lineage>
</organism>
<evidence type="ECO:0000256" key="6">
    <source>
        <dbReference type="HAMAP-Rule" id="MF_01265"/>
    </source>
</evidence>
<evidence type="ECO:0000313" key="10">
    <source>
        <dbReference type="Proteomes" id="UP001303532"/>
    </source>
</evidence>
<dbReference type="EC" id="1.4.1.21" evidence="6"/>
<dbReference type="InterPro" id="IPR036291">
    <property type="entry name" value="NAD(P)-bd_dom_sf"/>
</dbReference>
<keyword evidence="5 6" id="KW-0520">NAD</keyword>
<feature type="binding site" evidence="6">
    <location>
        <position position="123"/>
    </location>
    <ligand>
        <name>NAD(+)</name>
        <dbReference type="ChEBI" id="CHEBI:57540"/>
    </ligand>
</feature>
<accession>A0ABZ0KTA2</accession>
<evidence type="ECO:0000313" key="9">
    <source>
        <dbReference type="EMBL" id="WOV83631.1"/>
    </source>
</evidence>
<dbReference type="HAMAP" id="MF_01265">
    <property type="entry name" value="NadX"/>
    <property type="match status" value="1"/>
</dbReference>
<feature type="domain" description="Aspartate/homoserine dehydrogenase NAD-binding" evidence="8">
    <location>
        <begin position="7"/>
        <end position="120"/>
    </location>
</feature>
<gene>
    <name evidence="6 9" type="primary">nadX</name>
    <name evidence="9" type="ORF">PGH26_12170</name>
</gene>
<feature type="binding site" evidence="6">
    <location>
        <position position="181"/>
    </location>
    <ligand>
        <name>NAD(+)</name>
        <dbReference type="ChEBI" id="CHEBI:57540"/>
    </ligand>
</feature>
<dbReference type="SUPFAM" id="SSF51735">
    <property type="entry name" value="NAD(P)-binding Rossmann-fold domains"/>
    <property type="match status" value="1"/>
</dbReference>
<dbReference type="GO" id="GO:0033735">
    <property type="term" value="F:aspartate dehydrogenase [NAD(P)+] activity"/>
    <property type="evidence" value="ECO:0007669"/>
    <property type="project" value="UniProtKB-EC"/>
</dbReference>
<dbReference type="RefSeq" id="WP_323691323.1">
    <property type="nucleotide sequence ID" value="NZ_CP116341.1"/>
</dbReference>
<reference evidence="9 10" key="1">
    <citation type="submission" date="2023-01" db="EMBL/GenBank/DDBJ databases">
        <title>Sporosarcina sp. nov., isolated from Korean tranditional fermented seafood 'Jeotgal'.</title>
        <authorList>
            <person name="Yang A.-I."/>
        </authorList>
    </citation>
    <scope>NUCLEOTIDE SEQUENCE [LARGE SCALE GENOMIC DNA]</scope>
    <source>
        <strain evidence="9 10">B2O-1</strain>
    </source>
</reference>
<dbReference type="InterPro" id="IPR002811">
    <property type="entry name" value="Asp_DH"/>
</dbReference>
<dbReference type="Proteomes" id="UP001303532">
    <property type="component" value="Chromosome"/>
</dbReference>
<dbReference type="Gene3D" id="3.40.50.720">
    <property type="entry name" value="NAD(P)-binding Rossmann-like Domain"/>
    <property type="match status" value="1"/>
</dbReference>
<comment type="catalytic activity">
    <reaction evidence="6">
        <text>L-aspartate + NADP(+) + H2O = oxaloacetate + NH4(+) + NADPH + H(+)</text>
        <dbReference type="Rhea" id="RHEA:11784"/>
        <dbReference type="ChEBI" id="CHEBI:15377"/>
        <dbReference type="ChEBI" id="CHEBI:15378"/>
        <dbReference type="ChEBI" id="CHEBI:16452"/>
        <dbReference type="ChEBI" id="CHEBI:28938"/>
        <dbReference type="ChEBI" id="CHEBI:29991"/>
        <dbReference type="ChEBI" id="CHEBI:57783"/>
        <dbReference type="ChEBI" id="CHEBI:58349"/>
        <dbReference type="EC" id="1.4.1.21"/>
    </reaction>
</comment>
<dbReference type="Pfam" id="PF03447">
    <property type="entry name" value="NAD_binding_3"/>
    <property type="match status" value="1"/>
</dbReference>
<evidence type="ECO:0000256" key="1">
    <source>
        <dbReference type="ARBA" id="ARBA00008331"/>
    </source>
</evidence>
<dbReference type="EMBL" id="CP116341">
    <property type="protein sequence ID" value="WOV83631.1"/>
    <property type="molecule type" value="Genomic_DNA"/>
</dbReference>
<feature type="active site" evidence="6">
    <location>
        <position position="211"/>
    </location>
</feature>
<dbReference type="InterPro" id="IPR011182">
    <property type="entry name" value="L-Asp_DH"/>
</dbReference>